<accession>A0A6B8KFG4</accession>
<dbReference type="EMBL" id="CP046052">
    <property type="protein sequence ID" value="QGM45705.1"/>
    <property type="molecule type" value="Genomic_DNA"/>
</dbReference>
<keyword evidence="3" id="KW-1185">Reference proteome</keyword>
<reference evidence="2 3" key="1">
    <citation type="submission" date="2019-11" db="EMBL/GenBank/DDBJ databases">
        <title>The genome sequence of Methylocystis heyeri.</title>
        <authorList>
            <person name="Oshkin I.Y."/>
            <person name="Miroshnikov K."/>
            <person name="Dedysh S.N."/>
        </authorList>
    </citation>
    <scope>NUCLEOTIDE SEQUENCE [LARGE SCALE GENOMIC DNA]</scope>
    <source>
        <strain evidence="2 3">H2</strain>
    </source>
</reference>
<gene>
    <name evidence="2" type="ORF">H2LOC_008325</name>
</gene>
<evidence type="ECO:0000313" key="2">
    <source>
        <dbReference type="EMBL" id="QGM45705.1"/>
    </source>
</evidence>
<dbReference type="KEGG" id="mhey:H2LOC_008325"/>
<feature type="signal peptide" evidence="1">
    <location>
        <begin position="1"/>
        <end position="23"/>
    </location>
</feature>
<dbReference type="OrthoDB" id="9916735at2"/>
<protein>
    <submittedName>
        <fullName evidence="2">Uncharacterized protein</fullName>
    </submittedName>
</protein>
<evidence type="ECO:0000313" key="3">
    <source>
        <dbReference type="Proteomes" id="UP000309061"/>
    </source>
</evidence>
<keyword evidence="1" id="KW-0732">Signal</keyword>
<organism evidence="2 3">
    <name type="scientific">Methylocystis heyeri</name>
    <dbReference type="NCBI Taxonomy" id="391905"/>
    <lineage>
        <taxon>Bacteria</taxon>
        <taxon>Pseudomonadati</taxon>
        <taxon>Pseudomonadota</taxon>
        <taxon>Alphaproteobacteria</taxon>
        <taxon>Hyphomicrobiales</taxon>
        <taxon>Methylocystaceae</taxon>
        <taxon>Methylocystis</taxon>
    </lineage>
</organism>
<dbReference type="AlphaFoldDB" id="A0A6B8KFG4"/>
<evidence type="ECO:0000256" key="1">
    <source>
        <dbReference type="SAM" id="SignalP"/>
    </source>
</evidence>
<dbReference type="Gene3D" id="1.20.120.660">
    <property type="entry name" value="IL-4 antagonist (De novo design) like domain"/>
    <property type="match status" value="1"/>
</dbReference>
<name>A0A6B8KFG4_9HYPH</name>
<proteinExistence type="predicted"/>
<dbReference type="Proteomes" id="UP000309061">
    <property type="component" value="Chromosome"/>
</dbReference>
<feature type="chain" id="PRO_5025345839" evidence="1">
    <location>
        <begin position="24"/>
        <end position="117"/>
    </location>
</feature>
<dbReference type="RefSeq" id="WP_136495976.1">
    <property type="nucleotide sequence ID" value="NZ_CP046052.1"/>
</dbReference>
<sequence>MNFRRYLTSIGLALALLAAPASAQPQQSHLDMAIAETQKAIHYGTEPHHGSSFIQHIDNAIDHAVMAQKAHPNMHIKKAILYLRHGRRIVDGSHWPSILHKGATQATKALGQLKAAK</sequence>